<reference evidence="1" key="1">
    <citation type="journal article" date="2019" name="MBio">
        <title>Virus Genomes from Deep Sea Sediments Expand the Ocean Megavirome and Support Independent Origins of Viral Gigantism.</title>
        <authorList>
            <person name="Backstrom D."/>
            <person name="Yutin N."/>
            <person name="Jorgensen S.L."/>
            <person name="Dharamshi J."/>
            <person name="Homa F."/>
            <person name="Zaremba-Niedwiedzka K."/>
            <person name="Spang A."/>
            <person name="Wolf Y.I."/>
            <person name="Koonin E.V."/>
            <person name="Ettema T.J."/>
        </authorList>
    </citation>
    <scope>NUCLEOTIDE SEQUENCE</scope>
</reference>
<protein>
    <submittedName>
        <fullName evidence="1">Endonuclease</fullName>
    </submittedName>
</protein>
<keyword evidence="1" id="KW-0540">Nuclease</keyword>
<name>A0A481ZBF0_9VIRU</name>
<sequence>MRCFVELFPNDPRTKTAHLATKEYIVRSYLNEEFSNVFIHNKRLILSDKDKLCTSHDRRIDFQTEVKDYIVAVEVDENQHKGYNLIDEEIRIMQIYEDADKKLVFIRFNPDNYRENGILRKTTWNIRLEALKIKINEIIDNINIGDGYNEWYTEIKMFFDTGEVKTKRSTTSKGLYTTDITKICSGITSRKKPCKIRGKFEDGFCRHHKPS</sequence>
<proteinExistence type="predicted"/>
<organism evidence="1">
    <name type="scientific">Pithovirus LCPAC401</name>
    <dbReference type="NCBI Taxonomy" id="2506595"/>
    <lineage>
        <taxon>Viruses</taxon>
        <taxon>Pithoviruses</taxon>
    </lineage>
</organism>
<evidence type="ECO:0000313" key="1">
    <source>
        <dbReference type="EMBL" id="QBK92409.1"/>
    </source>
</evidence>
<keyword evidence="1" id="KW-0378">Hydrolase</keyword>
<keyword evidence="1" id="KW-0255">Endonuclease</keyword>
<dbReference type="GO" id="GO:0004519">
    <property type="term" value="F:endonuclease activity"/>
    <property type="evidence" value="ECO:0007669"/>
    <property type="project" value="UniProtKB-KW"/>
</dbReference>
<gene>
    <name evidence="1" type="ORF">LCPAC401_00470</name>
</gene>
<dbReference type="EMBL" id="MK500577">
    <property type="protein sequence ID" value="QBK92409.1"/>
    <property type="molecule type" value="Genomic_DNA"/>
</dbReference>
<accession>A0A481ZBF0</accession>